<dbReference type="Proteomes" id="UP000030700">
    <property type="component" value="Unassembled WGS sequence"/>
</dbReference>
<dbReference type="Gene3D" id="2.70.70.10">
    <property type="entry name" value="Glucose Permease (Domain IIA)"/>
    <property type="match status" value="1"/>
</dbReference>
<sequence>MLSCLLLLTACHSATSSLEETETCVGYPDAQTSAYLLPYETGASYRVFQGNCAPPKAPWTHYAKARYAYDVEMPIGAKIVAARAGTVVFIREQFTDRQHAQEQGNALVVLHDDNTVALYGHLTQNGALAELGQRVEQGETIALSGNSGQSGNVPHLHFQVNACPDFDACESVPVTFRNARPNPGRLIQGERYTAE</sequence>
<dbReference type="GO" id="GO:0004222">
    <property type="term" value="F:metalloendopeptidase activity"/>
    <property type="evidence" value="ECO:0007669"/>
    <property type="project" value="TreeGrafter"/>
</dbReference>
<dbReference type="STRING" id="1499966.U14_04871"/>
<dbReference type="PANTHER" id="PTHR21666:SF294">
    <property type="entry name" value="PEPTIDASE M23"/>
    <property type="match status" value="1"/>
</dbReference>
<keyword evidence="3" id="KW-1185">Reference proteome</keyword>
<dbReference type="SUPFAM" id="SSF51261">
    <property type="entry name" value="Duplicated hybrid motif"/>
    <property type="match status" value="1"/>
</dbReference>
<accession>A0A0S6W1C4</accession>
<dbReference type="AlphaFoldDB" id="A0A0S6W1C4"/>
<proteinExistence type="predicted"/>
<dbReference type="HOGENOM" id="CLU_1393931_0_0_0"/>
<evidence type="ECO:0000259" key="1">
    <source>
        <dbReference type="Pfam" id="PF01551"/>
    </source>
</evidence>
<dbReference type="InterPro" id="IPR016047">
    <property type="entry name" value="M23ase_b-sheet_dom"/>
</dbReference>
<evidence type="ECO:0000313" key="2">
    <source>
        <dbReference type="EMBL" id="GAK53605.1"/>
    </source>
</evidence>
<dbReference type="InterPro" id="IPR050570">
    <property type="entry name" value="Cell_wall_metabolism_enzyme"/>
</dbReference>
<protein>
    <submittedName>
        <fullName evidence="2">Peptidase M23B</fullName>
    </submittedName>
</protein>
<organism evidence="2 3">
    <name type="scientific">Candidatus Moduliflexus flocculans</name>
    <dbReference type="NCBI Taxonomy" id="1499966"/>
    <lineage>
        <taxon>Bacteria</taxon>
        <taxon>Candidatus Moduliflexota</taxon>
        <taxon>Candidatus Moduliflexia</taxon>
        <taxon>Candidatus Moduliflexales</taxon>
        <taxon>Candidatus Moduliflexaceae</taxon>
    </lineage>
</organism>
<feature type="domain" description="M23ase beta-sheet core" evidence="1">
    <location>
        <begin position="67"/>
        <end position="161"/>
    </location>
</feature>
<reference evidence="2 3" key="1">
    <citation type="journal article" date="2015" name="PeerJ">
        <title>First genomic representation of candidate bacterial phylum KSB3 points to enhanced environmental sensing as a trigger of wastewater bulking.</title>
        <authorList>
            <person name="Sekiguchi Y."/>
            <person name="Ohashi A."/>
            <person name="Parks D.H."/>
            <person name="Yamauchi T."/>
            <person name="Tyson G.W."/>
            <person name="Hugenholtz P."/>
        </authorList>
    </citation>
    <scope>NUCLEOTIDE SEQUENCE [LARGE SCALE GENOMIC DNA]</scope>
</reference>
<dbReference type="EMBL" id="DF820459">
    <property type="protein sequence ID" value="GAK53605.1"/>
    <property type="molecule type" value="Genomic_DNA"/>
</dbReference>
<name>A0A0S6W1C4_9BACT</name>
<evidence type="ECO:0000313" key="3">
    <source>
        <dbReference type="Proteomes" id="UP000030700"/>
    </source>
</evidence>
<dbReference type="PANTHER" id="PTHR21666">
    <property type="entry name" value="PEPTIDASE-RELATED"/>
    <property type="match status" value="1"/>
</dbReference>
<gene>
    <name evidence="2" type="ORF">U14_04871</name>
</gene>
<dbReference type="CDD" id="cd12797">
    <property type="entry name" value="M23_peptidase"/>
    <property type="match status" value="1"/>
</dbReference>
<dbReference type="Pfam" id="PF01551">
    <property type="entry name" value="Peptidase_M23"/>
    <property type="match status" value="1"/>
</dbReference>
<dbReference type="InterPro" id="IPR011055">
    <property type="entry name" value="Dup_hybrid_motif"/>
</dbReference>